<proteinExistence type="inferred from homology"/>
<dbReference type="EMBL" id="LR877158">
    <property type="protein sequence ID" value="CAD2219555.1"/>
    <property type="molecule type" value="Genomic_DNA"/>
</dbReference>
<protein>
    <submittedName>
        <fullName evidence="4">Metallopeptidase family M24, putative</fullName>
    </submittedName>
</protein>
<feature type="compositionally biased region" description="Low complexity" evidence="2">
    <location>
        <begin position="436"/>
        <end position="451"/>
    </location>
</feature>
<dbReference type="InterPro" id="IPR036388">
    <property type="entry name" value="WH-like_DNA-bd_sf"/>
</dbReference>
<dbReference type="SUPFAM" id="SSF55920">
    <property type="entry name" value="Creatinase/aminopeptidase"/>
    <property type="match status" value="1"/>
</dbReference>
<keyword evidence="5" id="KW-1185">Reference proteome</keyword>
<gene>
    <name evidence="4" type="ORF">ADEAN_000706300</name>
</gene>
<feature type="domain" description="Peptidase M24" evidence="3">
    <location>
        <begin position="118"/>
        <end position="334"/>
    </location>
</feature>
<evidence type="ECO:0000313" key="5">
    <source>
        <dbReference type="Proteomes" id="UP000515908"/>
    </source>
</evidence>
<evidence type="ECO:0000259" key="3">
    <source>
        <dbReference type="Pfam" id="PF00557"/>
    </source>
</evidence>
<dbReference type="Proteomes" id="UP000515908">
    <property type="component" value="Chromosome 14"/>
</dbReference>
<accession>A0A7G2CJK0</accession>
<dbReference type="PANTHER" id="PTHR10804:SF11">
    <property type="entry name" value="PROLIFERATION-ASSOCIATED PROTEIN 2G4"/>
    <property type="match status" value="1"/>
</dbReference>
<dbReference type="Gene3D" id="3.90.230.10">
    <property type="entry name" value="Creatinase/methionine aminopeptidase superfamily"/>
    <property type="match status" value="1"/>
</dbReference>
<feature type="compositionally biased region" description="Basic and acidic residues" evidence="2">
    <location>
        <begin position="31"/>
        <end position="49"/>
    </location>
</feature>
<dbReference type="InterPro" id="IPR000994">
    <property type="entry name" value="Pept_M24"/>
</dbReference>
<organism evidence="4 5">
    <name type="scientific">Angomonas deanei</name>
    <dbReference type="NCBI Taxonomy" id="59799"/>
    <lineage>
        <taxon>Eukaryota</taxon>
        <taxon>Discoba</taxon>
        <taxon>Euglenozoa</taxon>
        <taxon>Kinetoplastea</taxon>
        <taxon>Metakinetoplastina</taxon>
        <taxon>Trypanosomatida</taxon>
        <taxon>Trypanosomatidae</taxon>
        <taxon>Strigomonadinae</taxon>
        <taxon>Angomonas</taxon>
    </lineage>
</organism>
<evidence type="ECO:0000256" key="2">
    <source>
        <dbReference type="SAM" id="MobiDB-lite"/>
    </source>
</evidence>
<dbReference type="AlphaFoldDB" id="A0A7G2CJK0"/>
<dbReference type="InterPro" id="IPR047113">
    <property type="entry name" value="PA2G4/ARX1"/>
</dbReference>
<dbReference type="VEuPathDB" id="TriTrypDB:ADEAN_000706300"/>
<feature type="region of interest" description="Disordered" evidence="2">
    <location>
        <begin position="424"/>
        <end position="483"/>
    </location>
</feature>
<reference evidence="4 5" key="1">
    <citation type="submission" date="2020-08" db="EMBL/GenBank/DDBJ databases">
        <authorList>
            <person name="Newling K."/>
            <person name="Davey J."/>
            <person name="Forrester S."/>
        </authorList>
    </citation>
    <scope>NUCLEOTIDE SEQUENCE [LARGE SCALE GENOMIC DNA]</scope>
    <source>
        <strain evidence="5">Crithidia deanei Carvalho (ATCC PRA-265)</strain>
    </source>
</reference>
<evidence type="ECO:0000313" key="4">
    <source>
        <dbReference type="EMBL" id="CAD2219555.1"/>
    </source>
</evidence>
<dbReference type="Pfam" id="PF00557">
    <property type="entry name" value="Peptidase_M24"/>
    <property type="match status" value="1"/>
</dbReference>
<comment type="similarity">
    <text evidence="1">Belongs to the peptidase M24 family.</text>
</comment>
<dbReference type="PANTHER" id="PTHR10804">
    <property type="entry name" value="PROTEASE FAMILY M24 METHIONYL AMINOPEPTIDASE, AMINOPEPTIDASE P"/>
    <property type="match status" value="1"/>
</dbReference>
<dbReference type="InterPro" id="IPR036005">
    <property type="entry name" value="Creatinase/aminopeptidase-like"/>
</dbReference>
<evidence type="ECO:0000256" key="1">
    <source>
        <dbReference type="ARBA" id="ARBA00007319"/>
    </source>
</evidence>
<sequence>MARGYVGSRSKSARPTLKLKRQRAASLTDLRLQKEEKKDTEQGEKEVAQRRKVKVVRRGASASGEEKEKKIKTRSSSLVRQRIQQEEEALEESDLELSEDEEETIGDREVLTKYQLLGKAVDQVLQLLEGLCLPGANTYDLCHRGDTEVLAAVGAMYSKQKDPKTGKRMAKGISYPTNISVNEVLCNHIPLSAEEGVVLKGNDVVKVHLGAYLDGYPVTAARTIIVPAGETAEPKQVTLTREVLSAYEAGRMALLVACRSLLPGTNTADITDRMAAVGVNYQTEAVEGVLSHRVKRWVPDGTDCFIQRRVSLEEPQQDVAETTVRPLQVWTVDVAFTNNGCVCQATPPEDRRDRRKRYHTTTVGEEAHIFRRVPAGGAPPSRVPFVLDLLQLVDEYLYCFPFHYQQFEKQYVLDHHFGKEVGEPRAAQGQQEGAPHHAAPGQAGPADADAAGSGGEVSHPSYSEDKPTPPGGGGHYRKGDERQ</sequence>
<feature type="region of interest" description="Disordered" evidence="2">
    <location>
        <begin position="1"/>
        <end position="82"/>
    </location>
</feature>
<name>A0A7G2CJK0_9TRYP</name>
<dbReference type="Gene3D" id="1.10.10.10">
    <property type="entry name" value="Winged helix-like DNA-binding domain superfamily/Winged helix DNA-binding domain"/>
    <property type="match status" value="1"/>
</dbReference>